<feature type="region of interest" description="Disordered" evidence="1">
    <location>
        <begin position="45"/>
        <end position="72"/>
    </location>
</feature>
<dbReference type="AlphaFoldDB" id="A0A0D2EC64"/>
<dbReference type="Gene3D" id="1.20.1290.10">
    <property type="entry name" value="AhpD-like"/>
    <property type="match status" value="1"/>
</dbReference>
<dbReference type="SUPFAM" id="SSF69118">
    <property type="entry name" value="AhpD-like"/>
    <property type="match status" value="1"/>
</dbReference>
<accession>A0A0D2EC64</accession>
<evidence type="ECO:0000256" key="1">
    <source>
        <dbReference type="SAM" id="MobiDB-lite"/>
    </source>
</evidence>
<gene>
    <name evidence="2" type="ORF">PV05_07948</name>
</gene>
<evidence type="ECO:0000313" key="3">
    <source>
        <dbReference type="Proteomes" id="UP000054342"/>
    </source>
</evidence>
<dbReference type="OrthoDB" id="5392202at2759"/>
<dbReference type="PANTHER" id="PTHR28180">
    <property type="entry name" value="CONSERVED MITOCHONDRIAL PROTEIN-RELATED"/>
    <property type="match status" value="1"/>
</dbReference>
<reference evidence="2 3" key="1">
    <citation type="submission" date="2015-01" db="EMBL/GenBank/DDBJ databases">
        <title>The Genome Sequence of Exophiala xenobiotica CBS118157.</title>
        <authorList>
            <consortium name="The Broad Institute Genomics Platform"/>
            <person name="Cuomo C."/>
            <person name="de Hoog S."/>
            <person name="Gorbushina A."/>
            <person name="Stielow B."/>
            <person name="Teixiera M."/>
            <person name="Abouelleil A."/>
            <person name="Chapman S.B."/>
            <person name="Priest M."/>
            <person name="Young S.K."/>
            <person name="Wortman J."/>
            <person name="Nusbaum C."/>
            <person name="Birren B."/>
        </authorList>
    </citation>
    <scope>NUCLEOTIDE SEQUENCE [LARGE SCALE GENOMIC DNA]</scope>
    <source>
        <strain evidence="2 3">CBS 118157</strain>
    </source>
</reference>
<name>A0A0D2EC64_9EURO</name>
<dbReference type="PANTHER" id="PTHR28180:SF2">
    <property type="entry name" value="PEROXISOMAL PROTEIN 2"/>
    <property type="match status" value="1"/>
</dbReference>
<dbReference type="STRING" id="348802.A0A0D2EC64"/>
<dbReference type="EMBL" id="KN847321">
    <property type="protein sequence ID" value="KIW52300.1"/>
    <property type="molecule type" value="Genomic_DNA"/>
</dbReference>
<keyword evidence="3" id="KW-1185">Reference proteome</keyword>
<proteinExistence type="predicted"/>
<organism evidence="2 3">
    <name type="scientific">Exophiala xenobiotica</name>
    <dbReference type="NCBI Taxonomy" id="348802"/>
    <lineage>
        <taxon>Eukaryota</taxon>
        <taxon>Fungi</taxon>
        <taxon>Dikarya</taxon>
        <taxon>Ascomycota</taxon>
        <taxon>Pezizomycotina</taxon>
        <taxon>Eurotiomycetes</taxon>
        <taxon>Chaetothyriomycetidae</taxon>
        <taxon>Chaetothyriales</taxon>
        <taxon>Herpotrichiellaceae</taxon>
        <taxon>Exophiala</taxon>
    </lineage>
</organism>
<protein>
    <recommendedName>
        <fullName evidence="4">Dol-P-Man:Man(5)GlcNAc(2)-PP-Dol alpha-1,3-mannosyltransferase</fullName>
    </recommendedName>
</protein>
<dbReference type="RefSeq" id="XP_013312885.1">
    <property type="nucleotide sequence ID" value="XM_013457431.1"/>
</dbReference>
<dbReference type="GeneID" id="25329856"/>
<evidence type="ECO:0000313" key="2">
    <source>
        <dbReference type="EMBL" id="KIW52300.1"/>
    </source>
</evidence>
<feature type="region of interest" description="Disordered" evidence="1">
    <location>
        <begin position="1"/>
        <end position="32"/>
    </location>
</feature>
<sequence>MSDKSGGKASSGEKPSSPSPSSRSLSRELPVSLAQTCTCSTNTPRLALRINKKPSSKRHHQSADDNNNMSKLSDPLKQLINATHALPGYLKAPSSIRSTYSRVANSARDHGIGIPAWLTMATATTMTMNSPGAMVELYHLTQSLPSPPPPAVTAGLMREVGLKCISFNGIPRTINCLGAFREGMPKDVFDSIPAQPSRQLEPDTLRDSISRGRALWDSVYKPFEGKLLDKLAQSHPNLPVHIINGHYSNLLSDPPSDSPIKVGRVLTSLVAIACLRAQTGVGPQVTSHIFGLRKAYADGSAEKDIEGGEWLATDEGNQWILNAIDEIVQGLTEGRGTTFAPGMGAKLQAKL</sequence>
<evidence type="ECO:0008006" key="4">
    <source>
        <dbReference type="Google" id="ProtNLM"/>
    </source>
</evidence>
<dbReference type="InterPro" id="IPR029032">
    <property type="entry name" value="AhpD-like"/>
</dbReference>
<dbReference type="Proteomes" id="UP000054342">
    <property type="component" value="Unassembled WGS sequence"/>
</dbReference>
<feature type="compositionally biased region" description="Basic residues" evidence="1">
    <location>
        <begin position="50"/>
        <end position="60"/>
    </location>
</feature>
<feature type="compositionally biased region" description="Low complexity" evidence="1">
    <location>
        <begin position="7"/>
        <end position="24"/>
    </location>
</feature>
<dbReference type="InterPro" id="IPR052999">
    <property type="entry name" value="PTS1_Protein"/>
</dbReference>